<dbReference type="SMART" id="SM00364">
    <property type="entry name" value="LRR_BAC"/>
    <property type="match status" value="5"/>
</dbReference>
<organism evidence="6 7">
    <name type="scientific">Planoprotostelium fungivorum</name>
    <dbReference type="NCBI Taxonomy" id="1890364"/>
    <lineage>
        <taxon>Eukaryota</taxon>
        <taxon>Amoebozoa</taxon>
        <taxon>Evosea</taxon>
        <taxon>Variosea</taxon>
        <taxon>Cavosteliida</taxon>
        <taxon>Cavosteliaceae</taxon>
        <taxon>Planoprotostelium</taxon>
    </lineage>
</organism>
<dbReference type="SMART" id="SM00369">
    <property type="entry name" value="LRR_TYP"/>
    <property type="match status" value="5"/>
</dbReference>
<keyword evidence="2" id="KW-0677">Repeat</keyword>
<dbReference type="PRINTS" id="PR00625">
    <property type="entry name" value="JDOMAIN"/>
</dbReference>
<feature type="domain" description="J" evidence="4">
    <location>
        <begin position="8"/>
        <end position="73"/>
    </location>
</feature>
<dbReference type="GO" id="GO:0005737">
    <property type="term" value="C:cytoplasm"/>
    <property type="evidence" value="ECO:0007669"/>
    <property type="project" value="TreeGrafter"/>
</dbReference>
<evidence type="ECO:0000256" key="3">
    <source>
        <dbReference type="SAM" id="MobiDB-lite"/>
    </source>
</evidence>
<feature type="compositionally biased region" description="Acidic residues" evidence="3">
    <location>
        <begin position="73"/>
        <end position="89"/>
    </location>
</feature>
<dbReference type="PROSITE" id="PS51450">
    <property type="entry name" value="LRR"/>
    <property type="match status" value="3"/>
</dbReference>
<proteinExistence type="predicted"/>
<evidence type="ECO:0000256" key="2">
    <source>
        <dbReference type="ARBA" id="ARBA00022737"/>
    </source>
</evidence>
<protein>
    <recommendedName>
        <fullName evidence="4">J domain-containing protein</fullName>
    </recommendedName>
</protein>
<name>A0A2P6N7G6_9EUKA</name>
<evidence type="ECO:0000313" key="5">
    <source>
        <dbReference type="EMBL" id="PRP75183.1"/>
    </source>
</evidence>
<dbReference type="CDD" id="cd06257">
    <property type="entry name" value="DnaJ"/>
    <property type="match status" value="1"/>
</dbReference>
<dbReference type="InterPro" id="IPR003591">
    <property type="entry name" value="Leu-rich_rpt_typical-subtyp"/>
</dbReference>
<dbReference type="AlphaFoldDB" id="A0A2P6N7G6"/>
<dbReference type="InterPro" id="IPR036869">
    <property type="entry name" value="J_dom_sf"/>
</dbReference>
<dbReference type="InterPro" id="IPR032675">
    <property type="entry name" value="LRR_dom_sf"/>
</dbReference>
<dbReference type="InParanoid" id="A0A2P6N7G6"/>
<dbReference type="PANTHER" id="PTHR48051">
    <property type="match status" value="1"/>
</dbReference>
<sequence>MEETKKVDYYEFLSVSRDASESDIKKAYYKLALQLHPDKNPGDEEAKNKFQLLGRIYGVLSNEEKRSNYNLYGEDDEDDDGEEADEGPQEEFNWPSYEELAKVFSSFAGGRMGYEELQQEIEHRKTISPMTTWTVDIITDELNRAKELNITCLDFSGKKIPKLPPLIGSLVQLKKLDLSRGEITSLPDAFCQLVQLETLDLSGNKLKTLPSRFGSLNKMKKLRLDHNQLTKLPPSIGEMTELRELNLFGNRLTALPQETSQLTELRELDVECNSLKSLPDGLDDLPHLKRLSVDESLSKKKNSKAAPPLKQGLFNDGFLEQMARKYGGGKEESVSANKKTKRKKKEVDSEEEEEPAPPKKKRAATKREETPSKKTPPKKKPSKKIKK</sequence>
<dbReference type="SMART" id="SM00271">
    <property type="entry name" value="DnaJ"/>
    <property type="match status" value="1"/>
</dbReference>
<dbReference type="SUPFAM" id="SSF46565">
    <property type="entry name" value="Chaperone J-domain"/>
    <property type="match status" value="1"/>
</dbReference>
<reference evidence="6 7" key="1">
    <citation type="journal article" date="2018" name="Genome Biol. Evol.">
        <title>Multiple Roots of Fruiting Body Formation in Amoebozoa.</title>
        <authorList>
            <person name="Hillmann F."/>
            <person name="Forbes G."/>
            <person name="Novohradska S."/>
            <person name="Ferling I."/>
            <person name="Riege K."/>
            <person name="Groth M."/>
            <person name="Westermann M."/>
            <person name="Marz M."/>
            <person name="Spaller T."/>
            <person name="Winckler T."/>
            <person name="Schaap P."/>
            <person name="Glockner G."/>
        </authorList>
    </citation>
    <scope>NUCLEOTIDE SEQUENCE [LARGE SCALE GENOMIC DNA]</scope>
    <source>
        <strain evidence="6 7">Jena</strain>
    </source>
</reference>
<dbReference type="SUPFAM" id="SSF52047">
    <property type="entry name" value="RNI-like"/>
    <property type="match status" value="1"/>
</dbReference>
<dbReference type="Gene3D" id="3.80.10.10">
    <property type="entry name" value="Ribonuclease Inhibitor"/>
    <property type="match status" value="1"/>
</dbReference>
<evidence type="ECO:0000259" key="4">
    <source>
        <dbReference type="PROSITE" id="PS50076"/>
    </source>
</evidence>
<dbReference type="InterPro" id="IPR055414">
    <property type="entry name" value="LRR_R13L4/SHOC2-like"/>
</dbReference>
<dbReference type="InterPro" id="IPR050216">
    <property type="entry name" value="LRR_domain-containing"/>
</dbReference>
<dbReference type="EMBL" id="MDYQ01000413">
    <property type="protein sequence ID" value="PRP75183.1"/>
    <property type="molecule type" value="Genomic_DNA"/>
</dbReference>
<dbReference type="Pfam" id="PF00226">
    <property type="entry name" value="DnaJ"/>
    <property type="match status" value="1"/>
</dbReference>
<feature type="region of interest" description="Disordered" evidence="3">
    <location>
        <begin position="67"/>
        <end position="92"/>
    </location>
</feature>
<dbReference type="Proteomes" id="UP000241769">
    <property type="component" value="Unassembled WGS sequence"/>
</dbReference>
<comment type="caution">
    <text evidence="6">The sequence shown here is derived from an EMBL/GenBank/DDBJ whole genome shotgun (WGS) entry which is preliminary data.</text>
</comment>
<keyword evidence="7" id="KW-1185">Reference proteome</keyword>
<dbReference type="PROSITE" id="PS50076">
    <property type="entry name" value="DNAJ_2"/>
    <property type="match status" value="1"/>
</dbReference>
<accession>A0A2P6N7G6</accession>
<dbReference type="InterPro" id="IPR001611">
    <property type="entry name" value="Leu-rich_rpt"/>
</dbReference>
<dbReference type="EMBL" id="MDYQ01000167">
    <property type="protein sequence ID" value="PRP79880.1"/>
    <property type="molecule type" value="Genomic_DNA"/>
</dbReference>
<gene>
    <name evidence="6" type="ORF">PROFUN_12369</name>
    <name evidence="5" type="ORF">PROFUN_15973</name>
</gene>
<dbReference type="Pfam" id="PF23598">
    <property type="entry name" value="LRR_14"/>
    <property type="match status" value="1"/>
</dbReference>
<dbReference type="STRING" id="1890364.A0A2P6N7G6"/>
<dbReference type="PANTHER" id="PTHR48051:SF1">
    <property type="entry name" value="RAS SUPPRESSOR PROTEIN 1"/>
    <property type="match status" value="1"/>
</dbReference>
<feature type="region of interest" description="Disordered" evidence="3">
    <location>
        <begin position="325"/>
        <end position="387"/>
    </location>
</feature>
<dbReference type="Gene3D" id="1.10.287.110">
    <property type="entry name" value="DnaJ domain"/>
    <property type="match status" value="1"/>
</dbReference>
<dbReference type="OrthoDB" id="10250354at2759"/>
<keyword evidence="1" id="KW-0433">Leucine-rich repeat</keyword>
<evidence type="ECO:0000256" key="1">
    <source>
        <dbReference type="ARBA" id="ARBA00022614"/>
    </source>
</evidence>
<dbReference type="PRINTS" id="PR00019">
    <property type="entry name" value="LEURICHRPT"/>
</dbReference>
<feature type="compositionally biased region" description="Basic residues" evidence="3">
    <location>
        <begin position="375"/>
        <end position="387"/>
    </location>
</feature>
<evidence type="ECO:0000313" key="7">
    <source>
        <dbReference type="Proteomes" id="UP000241769"/>
    </source>
</evidence>
<evidence type="ECO:0000313" key="6">
    <source>
        <dbReference type="EMBL" id="PRP79880.1"/>
    </source>
</evidence>
<dbReference type="InterPro" id="IPR001623">
    <property type="entry name" value="DnaJ_domain"/>
</dbReference>